<evidence type="ECO:0000313" key="4">
    <source>
        <dbReference type="Proteomes" id="UP000796880"/>
    </source>
</evidence>
<evidence type="ECO:0000259" key="2">
    <source>
        <dbReference type="PROSITE" id="PS51746"/>
    </source>
</evidence>
<feature type="domain" description="PPM-type phosphatase" evidence="2">
    <location>
        <begin position="281"/>
        <end position="900"/>
    </location>
</feature>
<comment type="caution">
    <text evidence="3">The sequence shown here is derived from an EMBL/GenBank/DDBJ whole genome shotgun (WGS) entry which is preliminary data.</text>
</comment>
<name>A0A8K0GSC5_9ROSA</name>
<dbReference type="Proteomes" id="UP000796880">
    <property type="component" value="Unassembled WGS sequence"/>
</dbReference>
<dbReference type="PANTHER" id="PTHR13832">
    <property type="entry name" value="PROTEIN PHOSPHATASE 2C"/>
    <property type="match status" value="1"/>
</dbReference>
<dbReference type="AlphaFoldDB" id="A0A8K0GSC5"/>
<feature type="compositionally biased region" description="Polar residues" evidence="1">
    <location>
        <begin position="61"/>
        <end position="73"/>
    </location>
</feature>
<organism evidence="3 4">
    <name type="scientific">Rhamnella rubrinervis</name>
    <dbReference type="NCBI Taxonomy" id="2594499"/>
    <lineage>
        <taxon>Eukaryota</taxon>
        <taxon>Viridiplantae</taxon>
        <taxon>Streptophyta</taxon>
        <taxon>Embryophyta</taxon>
        <taxon>Tracheophyta</taxon>
        <taxon>Spermatophyta</taxon>
        <taxon>Magnoliopsida</taxon>
        <taxon>eudicotyledons</taxon>
        <taxon>Gunneridae</taxon>
        <taxon>Pentapetalae</taxon>
        <taxon>rosids</taxon>
        <taxon>fabids</taxon>
        <taxon>Rosales</taxon>
        <taxon>Rhamnaceae</taxon>
        <taxon>rhamnoid group</taxon>
        <taxon>Rhamneae</taxon>
        <taxon>Rhamnella</taxon>
    </lineage>
</organism>
<dbReference type="CDD" id="cd00143">
    <property type="entry name" value="PP2Cc"/>
    <property type="match status" value="1"/>
</dbReference>
<dbReference type="GO" id="GO:0004722">
    <property type="term" value="F:protein serine/threonine phosphatase activity"/>
    <property type="evidence" value="ECO:0007669"/>
    <property type="project" value="InterPro"/>
</dbReference>
<dbReference type="Pfam" id="PF00481">
    <property type="entry name" value="PP2C"/>
    <property type="match status" value="1"/>
</dbReference>
<evidence type="ECO:0000313" key="3">
    <source>
        <dbReference type="EMBL" id="KAF3436629.1"/>
    </source>
</evidence>
<reference evidence="3" key="1">
    <citation type="submission" date="2020-03" db="EMBL/GenBank/DDBJ databases">
        <title>A high-quality chromosome-level genome assembly of a woody plant with both climbing and erect habits, Rhamnella rubrinervis.</title>
        <authorList>
            <person name="Lu Z."/>
            <person name="Yang Y."/>
            <person name="Zhu X."/>
            <person name="Sun Y."/>
        </authorList>
    </citation>
    <scope>NUCLEOTIDE SEQUENCE</scope>
    <source>
        <strain evidence="3">BYM</strain>
        <tissue evidence="3">Leaf</tissue>
    </source>
</reference>
<keyword evidence="4" id="KW-1185">Reference proteome</keyword>
<dbReference type="SMART" id="SM00332">
    <property type="entry name" value="PP2Cc"/>
    <property type="match status" value="1"/>
</dbReference>
<dbReference type="InterPro" id="IPR036457">
    <property type="entry name" value="PPM-type-like_dom_sf"/>
</dbReference>
<accession>A0A8K0GSC5</accession>
<dbReference type="OrthoDB" id="420076at2759"/>
<feature type="region of interest" description="Disordered" evidence="1">
    <location>
        <begin position="504"/>
        <end position="529"/>
    </location>
</feature>
<sequence length="909" mass="101618">MGNGTSRVVGCFVPFNNKNGGVDLEFLEPLDEGLGHSFCYVRPSIFESPAITPSTSERFTVDSSTLDSETMSGSFRHDSLEDPSGLHKSNKCFPETTFKTISGASVSANVSTARTGNPSALFATDVQEPAASFESTSSFAAIPLQPAPHGSGPLNGFMSGPLERGFASGPLDRGGGFMSGPIEKGVMSGPIDCTEKSNFSAPLAHCRRQRAGLQRLMRSVSGPMKSTLSRTFLKHSIGSGWLQRLFFHRMTQLSLHSKEQKSLPEFSQKFHEGGPSPSDGECRNTHNLQWAHGKAGEDRVHVVLSEEQGWLFIGIYDGFSGPDAPDFLMSYLYRAIDKELEGLLWDYEDKTPGGSLKPVPHIIENPKTSLGCYRQDQPNIYSSEVISCCSTGPCRPELVGCQQSSSEIVEEKNEVFEHQSPNCIKTSISGTTSVCVPMENITGQGRKSKRLYELFEMEPWDGQGSMSVLVVGEQRKNSWDCQLNLDSLDSGETSQVEQLKPNSLHLMGNSSSHLGENPTPSREGGGTEYSYRGSLNTVLGQRQNTRKFFIASKIKKMYRKQISLHKKYFPWSCDWHREDTCADLKMAEQIGPIRRCKSGVVDHDAVLRAMARALERTEGAYMEMVEKALDKNPELALMGSCVLVMLMKDQDVYVMNLGDSRVILAQERLNDRHPNQNFEKDDVRHRNKSRESLVRMELDRISEESPMHNQNNQVNMIDKNREISICRLKMRAVQLSSDHSTSIEEEILRIKTEHCDDKQAILNDRVKGQLKVTRAFGAAFLKRPTCNEALLEMFRVDYVGTAPYISYIPSLIHHRLSSSDRFLVLSSDGLYQYFNNEEVAAHVTWFMENVPEGDPAQFLIAELLFRAAKKNGMDFHELLDIPHGDRRKYHDDVSVIVVSLEGRIWRSSG</sequence>
<dbReference type="InterPro" id="IPR015655">
    <property type="entry name" value="PP2C"/>
</dbReference>
<evidence type="ECO:0000256" key="1">
    <source>
        <dbReference type="SAM" id="MobiDB-lite"/>
    </source>
</evidence>
<dbReference type="PROSITE" id="PS51746">
    <property type="entry name" value="PPM_2"/>
    <property type="match status" value="1"/>
</dbReference>
<dbReference type="PANTHER" id="PTHR13832:SF688">
    <property type="entry name" value="PROTEIN PHOSPHATASE 2C 32"/>
    <property type="match status" value="1"/>
</dbReference>
<gene>
    <name evidence="3" type="ORF">FNV43_RR23721</name>
</gene>
<dbReference type="InterPro" id="IPR001932">
    <property type="entry name" value="PPM-type_phosphatase-like_dom"/>
</dbReference>
<feature type="compositionally biased region" description="Polar residues" evidence="1">
    <location>
        <begin position="508"/>
        <end position="520"/>
    </location>
</feature>
<dbReference type="EMBL" id="VOIH02000010">
    <property type="protein sequence ID" value="KAF3436629.1"/>
    <property type="molecule type" value="Genomic_DNA"/>
</dbReference>
<proteinExistence type="predicted"/>
<dbReference type="SUPFAM" id="SSF81606">
    <property type="entry name" value="PP2C-like"/>
    <property type="match status" value="2"/>
</dbReference>
<feature type="region of interest" description="Disordered" evidence="1">
    <location>
        <begin position="61"/>
        <end position="89"/>
    </location>
</feature>
<protein>
    <recommendedName>
        <fullName evidence="2">PPM-type phosphatase domain-containing protein</fullName>
    </recommendedName>
</protein>
<dbReference type="Gene3D" id="3.60.40.10">
    <property type="entry name" value="PPM-type phosphatase domain"/>
    <property type="match status" value="2"/>
</dbReference>